<dbReference type="EMBL" id="BKCJ010246496">
    <property type="protein sequence ID" value="GEZ15365.1"/>
    <property type="molecule type" value="Genomic_DNA"/>
</dbReference>
<name>A0A699I5A4_TANCI</name>
<gene>
    <name evidence="1" type="ORF">Tci_487338</name>
</gene>
<sequence length="285" mass="31560">VKQIVSARFRCVFSFRTVSSVVIVFRLLEDRILGSLGSCWSTVLINNLDASNPLYTNPNDSSSIALISFKLLEFVGLIKLPTCVYDANKELGLHTQLMQFLMDINDCYQSIRSALLTRDHLSDVKDADITVLREESYKGIHKGGPAVGVLGSNPEYIGQNYYSGWIINFGANQHLTVLTVGMLDFVDISSLNIVVGHPNGTIATISHVVNLKLTNNVVLYDVLVVPGYFSDLKRETILGTGSRYGGLHLFNMDNDKSVGQNKQENIFPLSDHKSKKLGELIHLNL</sequence>
<dbReference type="AlphaFoldDB" id="A0A699I5A4"/>
<comment type="caution">
    <text evidence="1">The sequence shown here is derived from an EMBL/GenBank/DDBJ whole genome shotgun (WGS) entry which is preliminary data.</text>
</comment>
<organism evidence="1">
    <name type="scientific">Tanacetum cinerariifolium</name>
    <name type="common">Dalmatian daisy</name>
    <name type="synonym">Chrysanthemum cinerariifolium</name>
    <dbReference type="NCBI Taxonomy" id="118510"/>
    <lineage>
        <taxon>Eukaryota</taxon>
        <taxon>Viridiplantae</taxon>
        <taxon>Streptophyta</taxon>
        <taxon>Embryophyta</taxon>
        <taxon>Tracheophyta</taxon>
        <taxon>Spermatophyta</taxon>
        <taxon>Magnoliopsida</taxon>
        <taxon>eudicotyledons</taxon>
        <taxon>Gunneridae</taxon>
        <taxon>Pentapetalae</taxon>
        <taxon>asterids</taxon>
        <taxon>campanulids</taxon>
        <taxon>Asterales</taxon>
        <taxon>Asteraceae</taxon>
        <taxon>Asteroideae</taxon>
        <taxon>Anthemideae</taxon>
        <taxon>Anthemidinae</taxon>
        <taxon>Tanacetum</taxon>
    </lineage>
</organism>
<feature type="non-terminal residue" evidence="1">
    <location>
        <position position="1"/>
    </location>
</feature>
<protein>
    <submittedName>
        <fullName evidence="1">Uncharacterized protein</fullName>
    </submittedName>
</protein>
<accession>A0A699I5A4</accession>
<proteinExistence type="predicted"/>
<reference evidence="1" key="1">
    <citation type="journal article" date="2019" name="Sci. Rep.">
        <title>Draft genome of Tanacetum cinerariifolium, the natural source of mosquito coil.</title>
        <authorList>
            <person name="Yamashiro T."/>
            <person name="Shiraishi A."/>
            <person name="Satake H."/>
            <person name="Nakayama K."/>
        </authorList>
    </citation>
    <scope>NUCLEOTIDE SEQUENCE</scope>
</reference>
<evidence type="ECO:0000313" key="1">
    <source>
        <dbReference type="EMBL" id="GEZ15365.1"/>
    </source>
</evidence>